<evidence type="ECO:0000313" key="1">
    <source>
        <dbReference type="Proteomes" id="UP000887566"/>
    </source>
</evidence>
<protein>
    <submittedName>
        <fullName evidence="2">SBP-type domain-containing protein</fullName>
    </submittedName>
</protein>
<sequence>MNNKNDYQSQLCDDFVGRCNTRDVVAAVHVKLVKEPAGPNFCRFCAHHDIKQELAGHGNDCYFKRNCTTPRCERLRAGNKQIAGKQKARNDGKAIAPQDAVRIVAGRGEGGVFVPVDRKNKKDKHK</sequence>
<proteinExistence type="predicted"/>
<dbReference type="InterPro" id="IPR036407">
    <property type="entry name" value="DM_DNA-bd_sf"/>
</dbReference>
<accession>A0A914X3L7</accession>
<name>A0A914X3L7_9BILA</name>
<reference evidence="2" key="1">
    <citation type="submission" date="2022-11" db="UniProtKB">
        <authorList>
            <consortium name="WormBaseParasite"/>
        </authorList>
    </citation>
    <scope>IDENTIFICATION</scope>
</reference>
<organism evidence="1 2">
    <name type="scientific">Plectus sambesii</name>
    <dbReference type="NCBI Taxonomy" id="2011161"/>
    <lineage>
        <taxon>Eukaryota</taxon>
        <taxon>Metazoa</taxon>
        <taxon>Ecdysozoa</taxon>
        <taxon>Nematoda</taxon>
        <taxon>Chromadorea</taxon>
        <taxon>Plectida</taxon>
        <taxon>Plectina</taxon>
        <taxon>Plectoidea</taxon>
        <taxon>Plectidae</taxon>
        <taxon>Plectus</taxon>
    </lineage>
</organism>
<dbReference type="Proteomes" id="UP000887566">
    <property type="component" value="Unplaced"/>
</dbReference>
<dbReference type="AlphaFoldDB" id="A0A914X3L7"/>
<dbReference type="Gene3D" id="4.10.1040.10">
    <property type="entry name" value="DM DNA-binding domain"/>
    <property type="match status" value="1"/>
</dbReference>
<keyword evidence="1" id="KW-1185">Reference proteome</keyword>
<evidence type="ECO:0000313" key="2">
    <source>
        <dbReference type="WBParaSite" id="PSAMB.scaffold6292size9795.g28373.t1"/>
    </source>
</evidence>
<dbReference type="GO" id="GO:0006355">
    <property type="term" value="P:regulation of DNA-templated transcription"/>
    <property type="evidence" value="ECO:0007669"/>
    <property type="project" value="InterPro"/>
</dbReference>
<dbReference type="WBParaSite" id="PSAMB.scaffold6292size9795.g28373.t1">
    <property type="protein sequence ID" value="PSAMB.scaffold6292size9795.g28373.t1"/>
    <property type="gene ID" value="PSAMB.scaffold6292size9795.g28373"/>
</dbReference>
<dbReference type="GO" id="GO:0043565">
    <property type="term" value="F:sequence-specific DNA binding"/>
    <property type="evidence" value="ECO:0007669"/>
    <property type="project" value="InterPro"/>
</dbReference>